<accession>A0A0U2WC38</accession>
<dbReference type="RefSeq" id="WP_058373087.1">
    <property type="nucleotide sequence ID" value="NZ_CP011034.1"/>
</dbReference>
<proteinExistence type="predicted"/>
<dbReference type="GO" id="GO:0003677">
    <property type="term" value="F:DNA binding"/>
    <property type="evidence" value="ECO:0007669"/>
    <property type="project" value="InterPro"/>
</dbReference>
<dbReference type="InterPro" id="IPR009679">
    <property type="entry name" value="Phage_186_CII-like"/>
</dbReference>
<dbReference type="EMBL" id="CP011034">
    <property type="protein sequence ID" value="ALS32647.1"/>
    <property type="molecule type" value="Genomic_DNA"/>
</dbReference>
<dbReference type="OrthoDB" id="6688863at2"/>
<reference evidence="1 2" key="1">
    <citation type="submission" date="2015-03" db="EMBL/GenBank/DDBJ databases">
        <authorList>
            <person name="Murphy D."/>
        </authorList>
    </citation>
    <scope>NUCLEOTIDE SEQUENCE [LARGE SCALE GENOMIC DNA]</scope>
    <source>
        <strain evidence="1 2">KMM 520</strain>
    </source>
</reference>
<gene>
    <name evidence="1" type="ORF">PTRA_a1433</name>
</gene>
<evidence type="ECO:0000313" key="1">
    <source>
        <dbReference type="EMBL" id="ALS32647.1"/>
    </source>
</evidence>
<sequence length="175" mass="18737">MLLSKKSTRNAKPSARCALEAAASIASDFNVSEIARVMAKSPTTLSNKLNTNIDSHVLTLQEAIAIQNITNDSRILNAWAYSEGKTVIDLPDVGLSDEELADQVLHLQEASGDFAKSVRLSRADGVITASDFDVIQKRSLAAITAILHVTAELEQMVRPDPNKPVSAKATALKVA</sequence>
<dbReference type="Proteomes" id="UP000065261">
    <property type="component" value="Chromosome I"/>
</dbReference>
<organism evidence="1">
    <name type="scientific">Pseudoalteromonas translucida KMM 520</name>
    <dbReference type="NCBI Taxonomy" id="1315283"/>
    <lineage>
        <taxon>Bacteria</taxon>
        <taxon>Pseudomonadati</taxon>
        <taxon>Pseudomonadota</taxon>
        <taxon>Gammaproteobacteria</taxon>
        <taxon>Alteromonadales</taxon>
        <taxon>Pseudoalteromonadaceae</taxon>
        <taxon>Pseudoalteromonas</taxon>
    </lineage>
</organism>
<dbReference type="PATRIC" id="fig|1315283.4.peg.1240"/>
<name>A0A0U2WC38_9GAMM</name>
<protein>
    <recommendedName>
        <fullName evidence="3">Phage regulatory protein CII (CP76)</fullName>
    </recommendedName>
</protein>
<dbReference type="Pfam" id="PF06892">
    <property type="entry name" value="Phage_CP76"/>
    <property type="match status" value="1"/>
</dbReference>
<evidence type="ECO:0008006" key="3">
    <source>
        <dbReference type="Google" id="ProtNLM"/>
    </source>
</evidence>
<evidence type="ECO:0000313" key="2">
    <source>
        <dbReference type="Proteomes" id="UP000065261"/>
    </source>
</evidence>
<dbReference type="AlphaFoldDB" id="A0A0U2WC38"/>
<dbReference type="KEGG" id="ptn:PTRA_a1433"/>